<dbReference type="NCBIfam" id="NF040662">
    <property type="entry name" value="attach_TipJ_rel"/>
    <property type="match status" value="1"/>
</dbReference>
<evidence type="ECO:0000313" key="3">
    <source>
        <dbReference type="Proteomes" id="UP000651208"/>
    </source>
</evidence>
<protein>
    <submittedName>
        <fullName evidence="2">Uncharacterized protein</fullName>
    </submittedName>
</protein>
<keyword evidence="1" id="KW-1133">Transmembrane helix</keyword>
<keyword evidence="1" id="KW-0812">Transmembrane</keyword>
<evidence type="ECO:0000313" key="2">
    <source>
        <dbReference type="EMBL" id="MBC9130734.1"/>
    </source>
</evidence>
<keyword evidence="3" id="KW-1185">Reference proteome</keyword>
<feature type="transmembrane region" description="Helical" evidence="1">
    <location>
        <begin position="76"/>
        <end position="95"/>
    </location>
</feature>
<reference evidence="2 3" key="1">
    <citation type="submission" date="2020-06" db="EMBL/GenBank/DDBJ databases">
        <title>Frischella cerana isolated from Apis cerana gut homogenate.</title>
        <authorList>
            <person name="Wolter L.A."/>
            <person name="Suenami S."/>
            <person name="Miyazaki R."/>
        </authorList>
    </citation>
    <scope>NUCLEOTIDE SEQUENCE [LARGE SCALE GENOMIC DNA]</scope>
    <source>
        <strain evidence="2 3">Ac13</strain>
    </source>
</reference>
<sequence length="851" mass="96903">MLIYHKDPNGLTEKEIYQLDTSLSLLQNIRNKFPNGFDNTVTDIYVNNEKIDPLVYDLSRKVTVFDQVVIINRQQASVVVSLIVAVIAAVVAYALTPTPKTPNATGEQKDSSNNKLTGQKNIARLYQAKPDIYGCVRSYPDIVNPAGTEYIDNIKYVEHLFCVGVGEYQLENFKYDQSLLDKIAGTSYTAYKPGDIIPTVRYQFPSAEVNGQELTPINLADEELYTVDYGKFISYSPSISYPSQNIDSIITLPEKSDIAYFENLIKPISITFKTPGVIYHEYANGINRVNVNMKLSGVLNSIKYNDKQQPMLYLSHVKLLDYNLKRKPQKISYYQIFTNSLKIEHMGGTYTDAFHLPESGTELWVDLVFQRGLQGNVDLKFIFWQVDDFGNEIAGTREAQNYNISRNTYEPQNVTVKLTPQGGLSKYAMIIGRLNNGKGDLTDQVKVENVFIVDYDYNYQVKDTLIYVKTRATSQATSLKELKFNVEATRKTITYNAATKEIDHSLNPSRSFADALLHQYVSVYERDPTELDLDSLYQIDKSIKNTNKRLGYFDFSFDDIDVSLGQRIETICNAARVYAYRDGQKLRFARNEEKLRPVAMFNALNTVSSSDGGTIQKKSSLPTTYDGIQVQYIDSSKDQIGGTDKKTYIDLKIKNNKIVSGQAFRPLKIELAGCRNHDQAMNRAQLEIRRLIYERTFIEDEVINDANFINKGDLVLWSDSYDETIISGEIVRINNNTFYVDQELELDPSKNYRVAITDKGGYPSDWINIKSHTHNSFTADYSTAYVADNINIQMGSIFIITETISSEPTEFLLTEKIYNDNGTYKIKLVNYDSRIYEYDRESGFFSPGENI</sequence>
<accession>A0ABR7QX24</accession>
<comment type="caution">
    <text evidence="2">The sequence shown here is derived from an EMBL/GenBank/DDBJ whole genome shotgun (WGS) entry which is preliminary data.</text>
</comment>
<gene>
    <name evidence="2" type="ORF">FcAc13_05350</name>
</gene>
<keyword evidence="1" id="KW-0472">Membrane</keyword>
<dbReference type="Proteomes" id="UP000651208">
    <property type="component" value="Unassembled WGS sequence"/>
</dbReference>
<dbReference type="EMBL" id="JABURY010000012">
    <property type="protein sequence ID" value="MBC9130734.1"/>
    <property type="molecule type" value="Genomic_DNA"/>
</dbReference>
<proteinExistence type="predicted"/>
<dbReference type="RefSeq" id="WP_187755183.1">
    <property type="nucleotide sequence ID" value="NZ_JABURY010000012.1"/>
</dbReference>
<name>A0ABR7QX24_9GAMM</name>
<organism evidence="2 3">
    <name type="scientific">Frischella japonica</name>
    <dbReference type="NCBI Taxonomy" id="2741544"/>
    <lineage>
        <taxon>Bacteria</taxon>
        <taxon>Pseudomonadati</taxon>
        <taxon>Pseudomonadota</taxon>
        <taxon>Gammaproteobacteria</taxon>
        <taxon>Orbales</taxon>
        <taxon>Orbaceae</taxon>
        <taxon>Frischella</taxon>
    </lineage>
</organism>
<evidence type="ECO:0000256" key="1">
    <source>
        <dbReference type="SAM" id="Phobius"/>
    </source>
</evidence>